<dbReference type="RefSeq" id="WP_126629582.1">
    <property type="nucleotide sequence ID" value="NZ_BIFT01000002.1"/>
</dbReference>
<dbReference type="OrthoDB" id="9151938at2"/>
<sequence>MAHPVSEVLRPLTQEKRSELQCVKHASSEPHLRHQRTVALLAMAEGASHIKAAQQAGWSTLAPVRKLVGRFTEQGLGTLNDPPRRGRAVRYGAAKKARILQEACRTPDRAEDATANWSLSLPQQALRKAPDGLPQVSTFTILLPCTRQAIAGRRAVPGAIPAER</sequence>
<keyword evidence="2" id="KW-1185">Reference proteome</keyword>
<evidence type="ECO:0000313" key="2">
    <source>
        <dbReference type="Proteomes" id="UP000287171"/>
    </source>
</evidence>
<dbReference type="EMBL" id="BIFT01000002">
    <property type="protein sequence ID" value="GCE29291.1"/>
    <property type="molecule type" value="Genomic_DNA"/>
</dbReference>
<comment type="caution">
    <text evidence="1">The sequence shown here is derived from an EMBL/GenBank/DDBJ whole genome shotgun (WGS) entry which is preliminary data.</text>
</comment>
<reference evidence="2" key="1">
    <citation type="submission" date="2018-12" db="EMBL/GenBank/DDBJ databases">
        <title>Tengunoibacter tsumagoiensis gen. nov., sp. nov., Dictyobacter kobayashii sp. nov., D. alpinus sp. nov., and D. joshuensis sp. nov. and description of Dictyobacteraceae fam. nov. within the order Ktedonobacterales isolated from Tengu-no-mugimeshi.</title>
        <authorList>
            <person name="Wang C.M."/>
            <person name="Zheng Y."/>
            <person name="Sakai Y."/>
            <person name="Toyoda A."/>
            <person name="Minakuchi Y."/>
            <person name="Abe K."/>
            <person name="Yokota A."/>
            <person name="Yabe S."/>
        </authorList>
    </citation>
    <scope>NUCLEOTIDE SEQUENCE [LARGE SCALE GENOMIC DNA]</scope>
    <source>
        <strain evidence="2">Uno16</strain>
    </source>
</reference>
<dbReference type="AlphaFoldDB" id="A0A402BD18"/>
<proteinExistence type="predicted"/>
<organism evidence="1 2">
    <name type="scientific">Dictyobacter alpinus</name>
    <dbReference type="NCBI Taxonomy" id="2014873"/>
    <lineage>
        <taxon>Bacteria</taxon>
        <taxon>Bacillati</taxon>
        <taxon>Chloroflexota</taxon>
        <taxon>Ktedonobacteria</taxon>
        <taxon>Ktedonobacterales</taxon>
        <taxon>Dictyobacteraceae</taxon>
        <taxon>Dictyobacter</taxon>
    </lineage>
</organism>
<accession>A0A402BD18</accession>
<evidence type="ECO:0008006" key="3">
    <source>
        <dbReference type="Google" id="ProtNLM"/>
    </source>
</evidence>
<protein>
    <recommendedName>
        <fullName evidence="3">Winged helix-turn helix domain-containing protein</fullName>
    </recommendedName>
</protein>
<dbReference type="Pfam" id="PF13565">
    <property type="entry name" value="HTH_32"/>
    <property type="match status" value="1"/>
</dbReference>
<evidence type="ECO:0000313" key="1">
    <source>
        <dbReference type="EMBL" id="GCE29291.1"/>
    </source>
</evidence>
<gene>
    <name evidence="1" type="ORF">KDA_47750</name>
</gene>
<name>A0A402BD18_9CHLR</name>
<dbReference type="Proteomes" id="UP000287171">
    <property type="component" value="Unassembled WGS sequence"/>
</dbReference>